<evidence type="ECO:0000256" key="2">
    <source>
        <dbReference type="SAM" id="SignalP"/>
    </source>
</evidence>
<evidence type="ECO:0000313" key="3">
    <source>
        <dbReference type="EMBL" id="MDT0621531.1"/>
    </source>
</evidence>
<gene>
    <name evidence="3" type="ORF">RM520_07835</name>
</gene>
<feature type="chain" id="PRO_5045567557" evidence="2">
    <location>
        <begin position="21"/>
        <end position="218"/>
    </location>
</feature>
<protein>
    <submittedName>
        <fullName evidence="3">Uncharacterized protein</fullName>
    </submittedName>
</protein>
<keyword evidence="2" id="KW-0732">Signal</keyword>
<feature type="signal peptide" evidence="2">
    <location>
        <begin position="1"/>
        <end position="20"/>
    </location>
</feature>
<sequence>MIRPLFIFWLCTFTTLKAFAQIDSNSVFSLPAATQSEILAVTGANSGALAYATDTNTVYVFDGSTWIKMEAATSTVQLGSIVISGTGAITISGLPFEPTNVSFVAHANVETTTLNSDNGTRNNESGLPNSFGTSNGFARNDGGSIVQQSIYIGGSGNSINDISRYASSSHCIGIRYGNQNGDNLGTTTASLTAFTTDGFTINVDSFSDGLVVLYHAYK</sequence>
<keyword evidence="4" id="KW-1185">Reference proteome</keyword>
<evidence type="ECO:0000256" key="1">
    <source>
        <dbReference type="SAM" id="MobiDB-lite"/>
    </source>
</evidence>
<dbReference type="EMBL" id="JAVRHU010000002">
    <property type="protein sequence ID" value="MDT0621531.1"/>
    <property type="molecule type" value="Genomic_DNA"/>
</dbReference>
<evidence type="ECO:0000313" key="4">
    <source>
        <dbReference type="Proteomes" id="UP001250662"/>
    </source>
</evidence>
<proteinExistence type="predicted"/>
<organism evidence="3 4">
    <name type="scientific">Croceitalea vernalis</name>
    <dbReference type="NCBI Taxonomy" id="3075599"/>
    <lineage>
        <taxon>Bacteria</taxon>
        <taxon>Pseudomonadati</taxon>
        <taxon>Bacteroidota</taxon>
        <taxon>Flavobacteriia</taxon>
        <taxon>Flavobacteriales</taxon>
        <taxon>Flavobacteriaceae</taxon>
        <taxon>Croceitalea</taxon>
    </lineage>
</organism>
<comment type="caution">
    <text evidence="3">The sequence shown here is derived from an EMBL/GenBank/DDBJ whole genome shotgun (WGS) entry which is preliminary data.</text>
</comment>
<accession>A0ABU3BH82</accession>
<dbReference type="Proteomes" id="UP001250662">
    <property type="component" value="Unassembled WGS sequence"/>
</dbReference>
<feature type="region of interest" description="Disordered" evidence="1">
    <location>
        <begin position="114"/>
        <end position="133"/>
    </location>
</feature>
<name>A0ABU3BH82_9FLAO</name>
<dbReference type="RefSeq" id="WP_311387593.1">
    <property type="nucleotide sequence ID" value="NZ_JAVRHU010000002.1"/>
</dbReference>
<reference evidence="3 4" key="1">
    <citation type="submission" date="2023-09" db="EMBL/GenBank/DDBJ databases">
        <authorList>
            <person name="Rey-Velasco X."/>
        </authorList>
    </citation>
    <scope>NUCLEOTIDE SEQUENCE [LARGE SCALE GENOMIC DNA]</scope>
    <source>
        <strain evidence="3 4">P007</strain>
    </source>
</reference>